<keyword evidence="6" id="KW-0804">Transcription</keyword>
<dbReference type="GO" id="GO:0007526">
    <property type="term" value="P:larval somatic muscle development"/>
    <property type="evidence" value="ECO:0007669"/>
    <property type="project" value="UniProtKB-ARBA"/>
</dbReference>
<dbReference type="Proteomes" id="UP001353858">
    <property type="component" value="Unassembled WGS sequence"/>
</dbReference>
<dbReference type="GO" id="GO:0035167">
    <property type="term" value="P:larval lymph gland hemopoiesis"/>
    <property type="evidence" value="ECO:0007669"/>
    <property type="project" value="UniProtKB-ARBA"/>
</dbReference>
<dbReference type="FunFam" id="3.30.710.10:FF:000091">
    <property type="entry name" value="Lola, isoform F"/>
    <property type="match status" value="1"/>
</dbReference>
<dbReference type="GO" id="GO:0045476">
    <property type="term" value="P:nurse cell apoptotic process"/>
    <property type="evidence" value="ECO:0007669"/>
    <property type="project" value="UniProtKB-ARBA"/>
</dbReference>
<dbReference type="PANTHER" id="PTHR23110">
    <property type="entry name" value="BTB DOMAIN TRANSCRIPTION FACTOR"/>
    <property type="match status" value="1"/>
</dbReference>
<evidence type="ECO:0000313" key="15">
    <source>
        <dbReference type="Proteomes" id="UP001353858"/>
    </source>
</evidence>
<keyword evidence="9" id="KW-0479">Metal-binding</keyword>
<dbReference type="InterPro" id="IPR013087">
    <property type="entry name" value="Znf_C2H2_type"/>
</dbReference>
<dbReference type="GO" id="GO:0006357">
    <property type="term" value="P:regulation of transcription by RNA polymerase II"/>
    <property type="evidence" value="ECO:0007669"/>
    <property type="project" value="TreeGrafter"/>
</dbReference>
<dbReference type="GO" id="GO:0016199">
    <property type="term" value="P:axon midline choice point recognition"/>
    <property type="evidence" value="ECO:0007669"/>
    <property type="project" value="UniProtKB-ARBA"/>
</dbReference>
<keyword evidence="15" id="KW-1185">Reference proteome</keyword>
<proteinExistence type="predicted"/>
<evidence type="ECO:0000256" key="7">
    <source>
        <dbReference type="ARBA" id="ARBA00023242"/>
    </source>
</evidence>
<keyword evidence="7" id="KW-0539">Nucleus</keyword>
<keyword evidence="3" id="KW-0221">Differentiation</keyword>
<dbReference type="Pfam" id="PF16064">
    <property type="entry name" value="DUF4806"/>
    <property type="match status" value="1"/>
</dbReference>
<feature type="compositionally biased region" description="Basic and acidic residues" evidence="11">
    <location>
        <begin position="200"/>
        <end position="211"/>
    </location>
</feature>
<dbReference type="CDD" id="cd18315">
    <property type="entry name" value="BTB_POZ_BAB-like"/>
    <property type="match status" value="1"/>
</dbReference>
<evidence type="ECO:0000256" key="5">
    <source>
        <dbReference type="ARBA" id="ARBA00023015"/>
    </source>
</evidence>
<comment type="subcellular location">
    <subcellularLocation>
        <location evidence="1">Nucleus</location>
    </subcellularLocation>
</comment>
<feature type="compositionally biased region" description="Polar residues" evidence="11">
    <location>
        <begin position="212"/>
        <end position="223"/>
    </location>
</feature>
<evidence type="ECO:0000256" key="9">
    <source>
        <dbReference type="PROSITE-ProRule" id="PRU00042"/>
    </source>
</evidence>
<keyword evidence="2" id="KW-0217">Developmental protein</keyword>
<feature type="region of interest" description="Disordered" evidence="11">
    <location>
        <begin position="134"/>
        <end position="261"/>
    </location>
</feature>
<feature type="coiled-coil region" evidence="10">
    <location>
        <begin position="521"/>
        <end position="551"/>
    </location>
</feature>
<dbReference type="GO" id="GO:0008406">
    <property type="term" value="P:gonad development"/>
    <property type="evidence" value="ECO:0007669"/>
    <property type="project" value="UniProtKB-ARBA"/>
</dbReference>
<dbReference type="GO" id="GO:0008270">
    <property type="term" value="F:zinc ion binding"/>
    <property type="evidence" value="ECO:0007669"/>
    <property type="project" value="UniProtKB-KW"/>
</dbReference>
<sequence>MLDLKPKTVAPCKCQNRGNMEDDQQFCLRWNNHQSTLVAVFDTLLENGTLVDCTLAAEGKYLNAHKVVLSACSPYFESLLSQNYDKHPIFILKDVKFQELKAMMDYMYRGEVNISQDQLGALLKAAESLQIKGLSDNKKDTETRKSAPPAPAKSPTPTASTNLPRVQGLTIEQRRGNRSMDEREGSLSPGPRKRKRMRRRSTDDLDNHHDASNSSESHSNPPIQNIPIALPPASSKLTNADVPEPVETKSEILSRHKISSNNDSEIPQVPIIKEKLETHTELMLEPKAEYVEEMNEDSIEDLTLDDDDVSNLDMSNDGAGPSHGNAGEGSSQGFGGWHMGNQSQDEVFLAAQEAVGAHRDSQVAVEDVPLIDQNFELQSVLFSDNQPTTVQVIFPDSTMIPPLVTEVDTLISLENLPEEKEVKKRKVQKLPCSEYLTTNGYSCPKCGKLYNARKNLVRHLNIECGKEPQKSVAHHSRPGTSASFVSSDLKSKVNLIGADEGIEQKMYNANAQISGQLAKCLILLKANNEKLRNIEQKLNNTETIKNGLDKDNDNKELLMVNKEKVYLPSNKCTNEVIWNEMRKLKKNLAGLQLKFDDFGRNQNETKELLSEFLKQTTLTTSLPATKATSTFNIQPTTSSAPCGPASNIDECMQLEERLSSIEYRQHWFGFLKKYTDHLKNSVGHRSANEIGDNCVFIMLDFFFTRELMTQCSWTGQTRSDEKKIPFKDLKKVLSLMLDVINELVEYSFGQLKNHISIQLRNSKSRVKEGGIIRQPATKRKKNIFPLASANSDAIDKEAVAGTEKSNNDADVPE</sequence>
<organism evidence="14 15">
    <name type="scientific">Aquatica leii</name>
    <dbReference type="NCBI Taxonomy" id="1421715"/>
    <lineage>
        <taxon>Eukaryota</taxon>
        <taxon>Metazoa</taxon>
        <taxon>Ecdysozoa</taxon>
        <taxon>Arthropoda</taxon>
        <taxon>Hexapoda</taxon>
        <taxon>Insecta</taxon>
        <taxon>Pterygota</taxon>
        <taxon>Neoptera</taxon>
        <taxon>Endopterygota</taxon>
        <taxon>Coleoptera</taxon>
        <taxon>Polyphaga</taxon>
        <taxon>Elateriformia</taxon>
        <taxon>Elateroidea</taxon>
        <taxon>Lampyridae</taxon>
        <taxon>Luciolinae</taxon>
        <taxon>Aquatica</taxon>
    </lineage>
</organism>
<evidence type="ECO:0000259" key="12">
    <source>
        <dbReference type="PROSITE" id="PS50097"/>
    </source>
</evidence>
<evidence type="ECO:0000256" key="8">
    <source>
        <dbReference type="ARBA" id="ARBA00037382"/>
    </source>
</evidence>
<dbReference type="SMART" id="SM00225">
    <property type="entry name" value="BTB"/>
    <property type="match status" value="1"/>
</dbReference>
<dbReference type="GO" id="GO:0005634">
    <property type="term" value="C:nucleus"/>
    <property type="evidence" value="ECO:0007669"/>
    <property type="project" value="UniProtKB-SubCell"/>
</dbReference>
<evidence type="ECO:0000256" key="2">
    <source>
        <dbReference type="ARBA" id="ARBA00022473"/>
    </source>
</evidence>
<dbReference type="EMBL" id="JARPUR010000004">
    <property type="protein sequence ID" value="KAK4877028.1"/>
    <property type="molecule type" value="Genomic_DNA"/>
</dbReference>
<feature type="compositionally biased region" description="Gly residues" evidence="11">
    <location>
        <begin position="326"/>
        <end position="338"/>
    </location>
</feature>
<keyword evidence="10" id="KW-0175">Coiled coil</keyword>
<evidence type="ECO:0008006" key="16">
    <source>
        <dbReference type="Google" id="ProtNLM"/>
    </source>
</evidence>
<dbReference type="PROSITE" id="PS50097">
    <property type="entry name" value="BTB"/>
    <property type="match status" value="1"/>
</dbReference>
<evidence type="ECO:0000313" key="14">
    <source>
        <dbReference type="EMBL" id="KAK4877028.1"/>
    </source>
</evidence>
<dbReference type="AlphaFoldDB" id="A0AAN7P6S5"/>
<feature type="domain" description="C2H2-type" evidence="13">
    <location>
        <begin position="441"/>
        <end position="468"/>
    </location>
</feature>
<feature type="compositionally biased region" description="Basic and acidic residues" evidence="11">
    <location>
        <begin position="172"/>
        <end position="185"/>
    </location>
</feature>
<feature type="compositionally biased region" description="Basic and acidic residues" evidence="11">
    <location>
        <begin position="135"/>
        <end position="145"/>
    </location>
</feature>
<dbReference type="InterPro" id="IPR032071">
    <property type="entry name" value="DUF4806"/>
</dbReference>
<protein>
    <recommendedName>
        <fullName evidence="16">Longitudinals lacking protein</fullName>
    </recommendedName>
</protein>
<dbReference type="SUPFAM" id="SSF54695">
    <property type="entry name" value="POZ domain"/>
    <property type="match status" value="1"/>
</dbReference>
<keyword evidence="9" id="KW-0863">Zinc-finger</keyword>
<evidence type="ECO:0000256" key="4">
    <source>
        <dbReference type="ARBA" id="ARBA00022902"/>
    </source>
</evidence>
<evidence type="ECO:0000259" key="13">
    <source>
        <dbReference type="PROSITE" id="PS50157"/>
    </source>
</evidence>
<comment type="function">
    <text evidence="8">Putative transcription factor required for axon growth and guidance in the central and peripheral nervous systems. Repels CNS axons away from the midline by promoting the expression of the midline repellent sli and its receptor robo.</text>
</comment>
<evidence type="ECO:0000256" key="11">
    <source>
        <dbReference type="SAM" id="MobiDB-lite"/>
    </source>
</evidence>
<comment type="caution">
    <text evidence="14">The sequence shown here is derived from an EMBL/GenBank/DDBJ whole genome shotgun (WGS) entry which is preliminary data.</text>
</comment>
<name>A0AAN7P6S5_9COLE</name>
<dbReference type="InterPro" id="IPR011333">
    <property type="entry name" value="SKP1/BTB/POZ_sf"/>
</dbReference>
<dbReference type="GO" id="GO:0048813">
    <property type="term" value="P:dendrite morphogenesis"/>
    <property type="evidence" value="ECO:0007669"/>
    <property type="project" value="UniProtKB-ARBA"/>
</dbReference>
<dbReference type="GO" id="GO:0045467">
    <property type="term" value="P:R7 cell development"/>
    <property type="evidence" value="ECO:0007669"/>
    <property type="project" value="UniProtKB-ARBA"/>
</dbReference>
<feature type="region of interest" description="Disordered" evidence="11">
    <location>
        <begin position="306"/>
        <end position="339"/>
    </location>
</feature>
<gene>
    <name evidence="14" type="ORF">RN001_009534</name>
</gene>
<dbReference type="InterPro" id="IPR051095">
    <property type="entry name" value="Dros_DevTransReg"/>
</dbReference>
<dbReference type="PANTHER" id="PTHR23110:SF111">
    <property type="entry name" value="LONGITUDINALS LACKING PROTEIN, ISOFORMS F_I_K_T"/>
    <property type="match status" value="1"/>
</dbReference>
<dbReference type="Pfam" id="PF00651">
    <property type="entry name" value="BTB"/>
    <property type="match status" value="1"/>
</dbReference>
<accession>A0AAN7P6S5</accession>
<evidence type="ECO:0000256" key="3">
    <source>
        <dbReference type="ARBA" id="ARBA00022782"/>
    </source>
</evidence>
<dbReference type="InterPro" id="IPR000210">
    <property type="entry name" value="BTB/POZ_dom"/>
</dbReference>
<evidence type="ECO:0000256" key="1">
    <source>
        <dbReference type="ARBA" id="ARBA00004123"/>
    </source>
</evidence>
<dbReference type="GO" id="GO:0007464">
    <property type="term" value="P:R3/R4 cell fate commitment"/>
    <property type="evidence" value="ECO:0007669"/>
    <property type="project" value="UniProtKB-ARBA"/>
</dbReference>
<keyword evidence="9" id="KW-0862">Zinc</keyword>
<feature type="domain" description="BTB" evidence="12">
    <location>
        <begin position="51"/>
        <end position="116"/>
    </location>
</feature>
<keyword evidence="4" id="KW-0524">Neurogenesis</keyword>
<evidence type="ECO:0000256" key="6">
    <source>
        <dbReference type="ARBA" id="ARBA00023163"/>
    </source>
</evidence>
<evidence type="ECO:0000256" key="10">
    <source>
        <dbReference type="SAM" id="Coils"/>
    </source>
</evidence>
<keyword evidence="5" id="KW-0805">Transcription regulation</keyword>
<reference evidence="15" key="1">
    <citation type="submission" date="2023-01" db="EMBL/GenBank/DDBJ databases">
        <title>Key to firefly adult light organ development and bioluminescence: homeobox transcription factors regulate luciferase expression and transportation to peroxisome.</title>
        <authorList>
            <person name="Fu X."/>
        </authorList>
    </citation>
    <scope>NUCLEOTIDE SEQUENCE [LARGE SCALE GENOMIC DNA]</scope>
</reference>
<dbReference type="Gene3D" id="3.30.710.10">
    <property type="entry name" value="Potassium Channel Kv1.1, Chain A"/>
    <property type="match status" value="1"/>
</dbReference>
<dbReference type="PROSITE" id="PS50157">
    <property type="entry name" value="ZINC_FINGER_C2H2_2"/>
    <property type="match status" value="1"/>
</dbReference>